<keyword evidence="2" id="KW-0472">Membrane</keyword>
<feature type="compositionally biased region" description="Basic and acidic residues" evidence="1">
    <location>
        <begin position="213"/>
        <end position="230"/>
    </location>
</feature>
<feature type="compositionally biased region" description="Polar residues" evidence="1">
    <location>
        <begin position="231"/>
        <end position="242"/>
    </location>
</feature>
<protein>
    <submittedName>
        <fullName evidence="3">Uncharacterized protein</fullName>
    </submittedName>
</protein>
<reference evidence="3 4" key="1">
    <citation type="journal article" date="2008" name="Int. J. Syst. Evol. Microbiol.">
        <title>Luteimonas marina sp. nov., isolated from seawater.</title>
        <authorList>
            <person name="Baik K.S."/>
            <person name="Park S.C."/>
            <person name="Kim M.S."/>
            <person name="Kim E.M."/>
            <person name="Park C."/>
            <person name="Chun J."/>
            <person name="Seong C.N."/>
        </authorList>
    </citation>
    <scope>NUCLEOTIDE SEQUENCE [LARGE SCALE GENOMIC DNA]</scope>
    <source>
        <strain evidence="3 4">FR1330</strain>
    </source>
</reference>
<evidence type="ECO:0000256" key="1">
    <source>
        <dbReference type="SAM" id="MobiDB-lite"/>
    </source>
</evidence>
<evidence type="ECO:0000256" key="2">
    <source>
        <dbReference type="SAM" id="Phobius"/>
    </source>
</evidence>
<dbReference type="AlphaFoldDB" id="A0A5C5UAK7"/>
<sequence length="242" mass="27482">MGYLMEGMPSWVNTVIAVGGVLGTIVTAVATFFLWRVTKTLAHETTRMAEAAAQPHVVVTLTPNRWSMRHFDIHIDNTGNATAYDISIAFDPPLENGEARGDRVEIPFQKISVLKPGQGMVSYLSEFGKLKGKTYEVDISWKRDASSQQRQKNSYTLSMLDHEGVSRLGDEPLVEIAKHIKKIEENWSPVAKGQKRTKVDVFSGFDRLHERREANRMRRRWQREQEDHSSKNAQSDTPNSQQ</sequence>
<keyword evidence="2" id="KW-1133">Transmembrane helix</keyword>
<comment type="caution">
    <text evidence="3">The sequence shown here is derived from an EMBL/GenBank/DDBJ whole genome shotgun (WGS) entry which is preliminary data.</text>
</comment>
<name>A0A5C5UAK7_9GAMM</name>
<evidence type="ECO:0000313" key="3">
    <source>
        <dbReference type="EMBL" id="TWT23401.1"/>
    </source>
</evidence>
<gene>
    <name evidence="3" type="ORF">FQY83_01785</name>
</gene>
<dbReference type="OrthoDB" id="9814500at2"/>
<organism evidence="3 4">
    <name type="scientific">Luteimonas marina</name>
    <dbReference type="NCBI Taxonomy" id="488485"/>
    <lineage>
        <taxon>Bacteria</taxon>
        <taxon>Pseudomonadati</taxon>
        <taxon>Pseudomonadota</taxon>
        <taxon>Gammaproteobacteria</taxon>
        <taxon>Lysobacterales</taxon>
        <taxon>Lysobacteraceae</taxon>
        <taxon>Luteimonas</taxon>
    </lineage>
</organism>
<evidence type="ECO:0000313" key="4">
    <source>
        <dbReference type="Proteomes" id="UP000319980"/>
    </source>
</evidence>
<dbReference type="Proteomes" id="UP000319980">
    <property type="component" value="Unassembled WGS sequence"/>
</dbReference>
<accession>A0A5C5UAK7</accession>
<dbReference type="EMBL" id="VOHK01000001">
    <property type="protein sequence ID" value="TWT23401.1"/>
    <property type="molecule type" value="Genomic_DNA"/>
</dbReference>
<feature type="region of interest" description="Disordered" evidence="1">
    <location>
        <begin position="213"/>
        <end position="242"/>
    </location>
</feature>
<keyword evidence="2" id="KW-0812">Transmembrane</keyword>
<proteinExistence type="predicted"/>
<keyword evidence="4" id="KW-1185">Reference proteome</keyword>
<feature type="transmembrane region" description="Helical" evidence="2">
    <location>
        <begin position="12"/>
        <end position="35"/>
    </location>
</feature>